<keyword evidence="1" id="KW-0732">Signal</keyword>
<dbReference type="AlphaFoldDB" id="A0A6H2DMV5"/>
<organism evidence="2 3">
    <name type="scientific">Parasphingorhabdus halotolerans</name>
    <dbReference type="NCBI Taxonomy" id="2725558"/>
    <lineage>
        <taxon>Bacteria</taxon>
        <taxon>Pseudomonadati</taxon>
        <taxon>Pseudomonadota</taxon>
        <taxon>Alphaproteobacteria</taxon>
        <taxon>Sphingomonadales</taxon>
        <taxon>Sphingomonadaceae</taxon>
        <taxon>Parasphingorhabdus</taxon>
    </lineage>
</organism>
<accession>A0A6H2DMV5</accession>
<keyword evidence="3" id="KW-1185">Reference proteome</keyword>
<name>A0A6H2DMV5_9SPHN</name>
<evidence type="ECO:0000313" key="2">
    <source>
        <dbReference type="EMBL" id="QJB70002.1"/>
    </source>
</evidence>
<sequence>MSIKRTILIETALVVGVLTAGISTASSAHAAPLPFLVQAADKTTADVKIESKVKVERSVTSDTGEIKTTLHDPNDVKVVPGDKLVFINAFKNIGSSPATGFVVNNPVHPAVSFTEVDEVWAEVSVDGGKTFGKLADLLVTEPGEAAAEVEVEAAAAPVADIEREAQPADVTHVKWVFAEPIAAGESGELRFRGVVK</sequence>
<evidence type="ECO:0000313" key="3">
    <source>
        <dbReference type="Proteomes" id="UP000501600"/>
    </source>
</evidence>
<dbReference type="RefSeq" id="WP_168820270.1">
    <property type="nucleotide sequence ID" value="NZ_CP051217.1"/>
</dbReference>
<proteinExistence type="predicted"/>
<dbReference type="Proteomes" id="UP000501600">
    <property type="component" value="Chromosome"/>
</dbReference>
<reference evidence="2 3" key="1">
    <citation type="submission" date="2020-04" db="EMBL/GenBank/DDBJ databases">
        <title>Genome sequence for Sphingorhabdus sp. strain M1.</title>
        <authorList>
            <person name="Park S.-J."/>
        </authorList>
    </citation>
    <scope>NUCLEOTIDE SEQUENCE [LARGE SCALE GENOMIC DNA]</scope>
    <source>
        <strain evidence="2 3">JK6</strain>
    </source>
</reference>
<feature type="chain" id="PRO_5026065130" evidence="1">
    <location>
        <begin position="31"/>
        <end position="196"/>
    </location>
</feature>
<dbReference type="EMBL" id="CP051217">
    <property type="protein sequence ID" value="QJB70002.1"/>
    <property type="molecule type" value="Genomic_DNA"/>
</dbReference>
<feature type="signal peptide" evidence="1">
    <location>
        <begin position="1"/>
        <end position="30"/>
    </location>
</feature>
<protein>
    <submittedName>
        <fullName evidence="2">Uncharacterized protein</fullName>
    </submittedName>
</protein>
<evidence type="ECO:0000256" key="1">
    <source>
        <dbReference type="SAM" id="SignalP"/>
    </source>
</evidence>
<gene>
    <name evidence="2" type="ORF">HF685_12480</name>
</gene>
<dbReference type="KEGG" id="phao:HF685_12480"/>